<dbReference type="GO" id="GO:0016020">
    <property type="term" value="C:membrane"/>
    <property type="evidence" value="ECO:0007669"/>
    <property type="project" value="InterPro"/>
</dbReference>
<gene>
    <name evidence="4" type="primary">lepB_2</name>
    <name evidence="4" type="ORF">NCTC8284_03443</name>
</gene>
<evidence type="ECO:0000256" key="2">
    <source>
        <dbReference type="ARBA" id="ARBA00022801"/>
    </source>
</evidence>
<dbReference type="GO" id="GO:0009003">
    <property type="term" value="F:signal peptidase activity"/>
    <property type="evidence" value="ECO:0007669"/>
    <property type="project" value="UniProtKB-EC"/>
</dbReference>
<keyword evidence="1" id="KW-0645">Protease</keyword>
<keyword evidence="2 4" id="KW-0378">Hydrolase</keyword>
<evidence type="ECO:0000256" key="3">
    <source>
        <dbReference type="SAM" id="Phobius"/>
    </source>
</evidence>
<dbReference type="InterPro" id="IPR036286">
    <property type="entry name" value="LexA/Signal_pep-like_sf"/>
</dbReference>
<dbReference type="AlphaFoldDB" id="A0A3S4W416"/>
<evidence type="ECO:0000313" key="4">
    <source>
        <dbReference type="EMBL" id="VEH68213.1"/>
    </source>
</evidence>
<dbReference type="GO" id="GO:0004252">
    <property type="term" value="F:serine-type endopeptidase activity"/>
    <property type="evidence" value="ECO:0007669"/>
    <property type="project" value="InterPro"/>
</dbReference>
<name>A0A3S4W416_9PAST</name>
<keyword evidence="3" id="KW-0812">Transmembrane</keyword>
<dbReference type="KEGG" id="rpne:NCTC8284_03443"/>
<feature type="transmembrane region" description="Helical" evidence="3">
    <location>
        <begin position="20"/>
        <end position="40"/>
    </location>
</feature>
<dbReference type="Proteomes" id="UP000278733">
    <property type="component" value="Chromosome"/>
</dbReference>
<feature type="transmembrane region" description="Helical" evidence="3">
    <location>
        <begin position="76"/>
        <end position="94"/>
    </location>
</feature>
<evidence type="ECO:0000256" key="1">
    <source>
        <dbReference type="ARBA" id="ARBA00022670"/>
    </source>
</evidence>
<dbReference type="PROSITE" id="PS00501">
    <property type="entry name" value="SPASE_I_1"/>
    <property type="match status" value="1"/>
</dbReference>
<keyword evidence="3" id="KW-1133">Transmembrane helix</keyword>
<proteinExistence type="predicted"/>
<dbReference type="GO" id="GO:0006508">
    <property type="term" value="P:proteolysis"/>
    <property type="evidence" value="ECO:0007669"/>
    <property type="project" value="UniProtKB-KW"/>
</dbReference>
<protein>
    <submittedName>
        <fullName evidence="4">Signal peptidase I</fullName>
        <ecNumber evidence="4">3.4.21.89</ecNumber>
    </submittedName>
</protein>
<sequence>MGFGIWKVLDYFQLPNTFSILLLILTGLSGVLWCYHRFVVAPKRYRQIARAEQRSGRALTDEEKAKSNLFRKVRSFIFSIPCTGRGFLCAFFLFEPFQIPSGSMESTLRVGDFL</sequence>
<keyword evidence="3" id="KW-0472">Membrane</keyword>
<dbReference type="EC" id="3.4.21.89" evidence="4"/>
<dbReference type="SUPFAM" id="SSF51306">
    <property type="entry name" value="LexA/Signal peptidase"/>
    <property type="match status" value="1"/>
</dbReference>
<organism evidence="4 5">
    <name type="scientific">Rodentibacter pneumotropicus</name>
    <dbReference type="NCBI Taxonomy" id="758"/>
    <lineage>
        <taxon>Bacteria</taxon>
        <taxon>Pseudomonadati</taxon>
        <taxon>Pseudomonadota</taxon>
        <taxon>Gammaproteobacteria</taxon>
        <taxon>Pasteurellales</taxon>
        <taxon>Pasteurellaceae</taxon>
        <taxon>Rodentibacter</taxon>
    </lineage>
</organism>
<evidence type="ECO:0000313" key="5">
    <source>
        <dbReference type="Proteomes" id="UP000278733"/>
    </source>
</evidence>
<reference evidence="4 5" key="1">
    <citation type="submission" date="2018-12" db="EMBL/GenBank/DDBJ databases">
        <authorList>
            <consortium name="Pathogen Informatics"/>
        </authorList>
    </citation>
    <scope>NUCLEOTIDE SEQUENCE [LARGE SCALE GENOMIC DNA]</scope>
    <source>
        <strain evidence="4 5">NCTC8284</strain>
    </source>
</reference>
<dbReference type="InterPro" id="IPR019756">
    <property type="entry name" value="Pept_S26A_signal_pept_1_Ser-AS"/>
</dbReference>
<dbReference type="EMBL" id="LR134405">
    <property type="protein sequence ID" value="VEH68213.1"/>
    <property type="molecule type" value="Genomic_DNA"/>
</dbReference>
<accession>A0A3S4W416</accession>